<evidence type="ECO:0000313" key="2">
    <source>
        <dbReference type="WBParaSite" id="ACRNAN_Path_683.g2554.t1"/>
    </source>
</evidence>
<dbReference type="GO" id="GO:0003676">
    <property type="term" value="F:nucleic acid binding"/>
    <property type="evidence" value="ECO:0007669"/>
    <property type="project" value="InterPro"/>
</dbReference>
<dbReference type="Gene3D" id="3.30.420.10">
    <property type="entry name" value="Ribonuclease H-like superfamily/Ribonuclease H"/>
    <property type="match status" value="1"/>
</dbReference>
<keyword evidence="1" id="KW-1185">Reference proteome</keyword>
<dbReference type="Proteomes" id="UP000887540">
    <property type="component" value="Unplaced"/>
</dbReference>
<protein>
    <submittedName>
        <fullName evidence="2">DUF4817 domain-containing protein</fullName>
    </submittedName>
</protein>
<dbReference type="AlphaFoldDB" id="A0A914CAB8"/>
<name>A0A914CAB8_9BILA</name>
<dbReference type="PANTHER" id="PTHR47326">
    <property type="entry name" value="TRANSPOSABLE ELEMENT TC3 TRANSPOSASE-LIKE PROTEIN"/>
    <property type="match status" value="1"/>
</dbReference>
<dbReference type="WBParaSite" id="ACRNAN_Path_683.g2554.t1">
    <property type="protein sequence ID" value="ACRNAN_Path_683.g2554.t1"/>
    <property type="gene ID" value="ACRNAN_Path_683.g2554"/>
</dbReference>
<accession>A0A914CAB8</accession>
<sequence length="373" mass="43658">MEDTSNFTPVQKANSIIWFIESGDTHAVQNLFRKKYCDHHPHWPVPSKEEIHHWLNTFRNTGSTADQEDENLDDDEMITNTTTTCSKPFFSSLIAKCQDFNTVELPEYQIFHPYQLLLTKKFSSADAKERVDFANKELDRLRLHPDFLNNLWFTGEAAFYTNGHVESHNMHYISDENQEPHSKDTSRVIVWAGLSSETLLGPYFFIGDIHTAYHKILREFFVDMHKKIGGHGRSIFMHDDAPPHRKFDVQKYFEKEVPYHWIGTGSHYANFPHNSPDMNPLNYFLWGFIKKIVYRTPILSDDVKTLKNRITRAFKKATVEMLQEAVVDYKVRLEHVVVWNGELVAVSVDDNAIHKQKHIQSRFYECLFDSDVE</sequence>
<evidence type="ECO:0000313" key="1">
    <source>
        <dbReference type="Proteomes" id="UP000887540"/>
    </source>
</evidence>
<dbReference type="PANTHER" id="PTHR47326:SF1">
    <property type="entry name" value="HTH PSQ-TYPE DOMAIN-CONTAINING PROTEIN"/>
    <property type="match status" value="1"/>
</dbReference>
<organism evidence="1 2">
    <name type="scientific">Acrobeloides nanus</name>
    <dbReference type="NCBI Taxonomy" id="290746"/>
    <lineage>
        <taxon>Eukaryota</taxon>
        <taxon>Metazoa</taxon>
        <taxon>Ecdysozoa</taxon>
        <taxon>Nematoda</taxon>
        <taxon>Chromadorea</taxon>
        <taxon>Rhabditida</taxon>
        <taxon>Tylenchina</taxon>
        <taxon>Cephalobomorpha</taxon>
        <taxon>Cephaloboidea</taxon>
        <taxon>Cephalobidae</taxon>
        <taxon>Acrobeloides</taxon>
    </lineage>
</organism>
<dbReference type="InterPro" id="IPR036397">
    <property type="entry name" value="RNaseH_sf"/>
</dbReference>
<proteinExistence type="predicted"/>
<reference evidence="2" key="1">
    <citation type="submission" date="2022-11" db="UniProtKB">
        <authorList>
            <consortium name="WormBaseParasite"/>
        </authorList>
    </citation>
    <scope>IDENTIFICATION</scope>
</reference>